<dbReference type="RefSeq" id="XP_004362045.1">
    <property type="nucleotide sequence ID" value="XM_004361988.1"/>
</dbReference>
<dbReference type="Proteomes" id="UP000007797">
    <property type="component" value="Unassembled WGS sequence"/>
</dbReference>
<protein>
    <submittedName>
        <fullName evidence="2">Uncharacterized protein</fullName>
    </submittedName>
</protein>
<feature type="region of interest" description="Disordered" evidence="1">
    <location>
        <begin position="209"/>
        <end position="240"/>
    </location>
</feature>
<gene>
    <name evidence="2" type="ORF">DFA_06341</name>
</gene>
<sequence length="421" mass="49490">MVEEGGSNELLILTTDSFTSTTSTRTQNETYDDDEDEDYDDDDDNDSFSLEKEKKKKLANEEEEEEDGKSKRYTENELKKTQNKRLEFKLKMVDNNPLYDYNKGVLEYSLPWPIIGRILDLVWTATSICTCYYHSQFVQKMKDGMTLNHFRYHDCGASQRDISMWEVYKESRMQCPMHSYHFWLEMNPPPPPPPPIKPVKLLDKADNFKVKEKDEEEEEEEEEEDYDSDENYDNSENDMDNADYETKMDHIFSTSTDIALVTMRDKNRWRYQLLGLSKRVFQFLSSKHCTSLRFKYRPATSWPHVTSQYFPIKTPKVVTLLQTIHALPTDTPVFSMIEKLKLDIFYLKPPHNKALPIIFKNIKSLTAFCNSSTTRGGDKLPFLKLYTPQFILCFKNLTALNLEQYEDRFDLIVFLDAGKDN</sequence>
<dbReference type="OrthoDB" id="24161at2759"/>
<evidence type="ECO:0000313" key="3">
    <source>
        <dbReference type="Proteomes" id="UP000007797"/>
    </source>
</evidence>
<dbReference type="AlphaFoldDB" id="F4PKS0"/>
<dbReference type="EMBL" id="GL883007">
    <property type="protein sequence ID" value="EGG24194.1"/>
    <property type="molecule type" value="Genomic_DNA"/>
</dbReference>
<dbReference type="GeneID" id="14876124"/>
<keyword evidence="3" id="KW-1185">Reference proteome</keyword>
<evidence type="ECO:0000313" key="2">
    <source>
        <dbReference type="EMBL" id="EGG24194.1"/>
    </source>
</evidence>
<dbReference type="KEGG" id="dfa:DFA_06341"/>
<evidence type="ECO:0000256" key="1">
    <source>
        <dbReference type="SAM" id="MobiDB-lite"/>
    </source>
</evidence>
<accession>F4PKS0</accession>
<feature type="compositionally biased region" description="Low complexity" evidence="1">
    <location>
        <begin position="14"/>
        <end position="26"/>
    </location>
</feature>
<feature type="region of interest" description="Disordered" evidence="1">
    <location>
        <begin position="1"/>
        <end position="76"/>
    </location>
</feature>
<organism evidence="2 3">
    <name type="scientific">Cavenderia fasciculata</name>
    <name type="common">Slime mold</name>
    <name type="synonym">Dictyostelium fasciculatum</name>
    <dbReference type="NCBI Taxonomy" id="261658"/>
    <lineage>
        <taxon>Eukaryota</taxon>
        <taxon>Amoebozoa</taxon>
        <taxon>Evosea</taxon>
        <taxon>Eumycetozoa</taxon>
        <taxon>Dictyostelia</taxon>
        <taxon>Acytosteliales</taxon>
        <taxon>Cavenderiaceae</taxon>
        <taxon>Cavenderia</taxon>
    </lineage>
</organism>
<reference evidence="3" key="1">
    <citation type="journal article" date="2011" name="Genome Res.">
        <title>Phylogeny-wide analysis of social amoeba genomes highlights ancient origins for complex intercellular communication.</title>
        <authorList>
            <person name="Heidel A.J."/>
            <person name="Lawal H.M."/>
            <person name="Felder M."/>
            <person name="Schilde C."/>
            <person name="Helps N.R."/>
            <person name="Tunggal B."/>
            <person name="Rivero F."/>
            <person name="John U."/>
            <person name="Schleicher M."/>
            <person name="Eichinger L."/>
            <person name="Platzer M."/>
            <person name="Noegel A.A."/>
            <person name="Schaap P."/>
            <person name="Gloeckner G."/>
        </authorList>
    </citation>
    <scope>NUCLEOTIDE SEQUENCE [LARGE SCALE GENOMIC DNA]</scope>
    <source>
        <strain evidence="3">SH3</strain>
    </source>
</reference>
<proteinExistence type="predicted"/>
<feature type="compositionally biased region" description="Acidic residues" evidence="1">
    <location>
        <begin position="30"/>
        <end position="46"/>
    </location>
</feature>
<feature type="compositionally biased region" description="Acidic residues" evidence="1">
    <location>
        <begin position="214"/>
        <end position="240"/>
    </location>
</feature>
<name>F4PKS0_CACFS</name>